<evidence type="ECO:0000256" key="2">
    <source>
        <dbReference type="SAM" id="SignalP"/>
    </source>
</evidence>
<dbReference type="EMBL" id="CP059319">
    <property type="protein sequence ID" value="QTH23709.1"/>
    <property type="molecule type" value="Genomic_DNA"/>
</dbReference>
<accession>A0A975D6L1</accession>
<dbReference type="Proteomes" id="UP000664914">
    <property type="component" value="Chromosome"/>
</dbReference>
<feature type="signal peptide" evidence="2">
    <location>
        <begin position="1"/>
        <end position="21"/>
    </location>
</feature>
<dbReference type="InterPro" id="IPR011992">
    <property type="entry name" value="EF-hand-dom_pair"/>
</dbReference>
<feature type="chain" id="PRO_5037501800" description="EF-hand domain-containing protein" evidence="2">
    <location>
        <begin position="22"/>
        <end position="194"/>
    </location>
</feature>
<protein>
    <recommendedName>
        <fullName evidence="5">EF-hand domain-containing protein</fullName>
    </recommendedName>
</protein>
<feature type="region of interest" description="Disordered" evidence="1">
    <location>
        <begin position="21"/>
        <end position="109"/>
    </location>
</feature>
<reference evidence="3" key="2">
    <citation type="submission" date="2021-04" db="EMBL/GenBank/DDBJ databases">
        <title>Isolation and genomic analysis of the ibuprofen-degrading bacterium Sphingomonas strain MPO218.</title>
        <authorList>
            <person name="Aulestia M."/>
            <person name="Flores A."/>
            <person name="Mangas E.L."/>
            <person name="Perez-Pulido A.J."/>
            <person name="Santero E."/>
            <person name="Camacho E.M."/>
        </authorList>
    </citation>
    <scope>NUCLEOTIDE SEQUENCE</scope>
    <source>
        <strain evidence="3">MPO218</strain>
    </source>
</reference>
<dbReference type="AlphaFoldDB" id="A0A975D6L1"/>
<gene>
    <name evidence="3" type="ORF">HRJ34_09490</name>
</gene>
<dbReference type="InterPro" id="IPR018247">
    <property type="entry name" value="EF_Hand_1_Ca_BS"/>
</dbReference>
<dbReference type="PROSITE" id="PS00018">
    <property type="entry name" value="EF_HAND_1"/>
    <property type="match status" value="1"/>
</dbReference>
<organism evidence="3 4">
    <name type="scientific">Rhizorhabdus wittichii</name>
    <dbReference type="NCBI Taxonomy" id="160791"/>
    <lineage>
        <taxon>Bacteria</taxon>
        <taxon>Pseudomonadati</taxon>
        <taxon>Pseudomonadota</taxon>
        <taxon>Alphaproteobacteria</taxon>
        <taxon>Sphingomonadales</taxon>
        <taxon>Sphingomonadaceae</taxon>
        <taxon>Rhizorhabdus</taxon>
    </lineage>
</organism>
<feature type="compositionally biased region" description="Low complexity" evidence="1">
    <location>
        <begin position="47"/>
        <end position="66"/>
    </location>
</feature>
<dbReference type="Gene3D" id="1.10.238.10">
    <property type="entry name" value="EF-hand"/>
    <property type="match status" value="1"/>
</dbReference>
<proteinExistence type="predicted"/>
<keyword evidence="2" id="KW-0732">Signal</keyword>
<evidence type="ECO:0000256" key="1">
    <source>
        <dbReference type="SAM" id="MobiDB-lite"/>
    </source>
</evidence>
<feature type="compositionally biased region" description="Low complexity" evidence="1">
    <location>
        <begin position="77"/>
        <end position="109"/>
    </location>
</feature>
<evidence type="ECO:0000313" key="3">
    <source>
        <dbReference type="EMBL" id="QTH23709.1"/>
    </source>
</evidence>
<evidence type="ECO:0008006" key="5">
    <source>
        <dbReference type="Google" id="ProtNLM"/>
    </source>
</evidence>
<evidence type="ECO:0000313" key="4">
    <source>
        <dbReference type="Proteomes" id="UP000664914"/>
    </source>
</evidence>
<feature type="compositionally biased region" description="Pro residues" evidence="1">
    <location>
        <begin position="35"/>
        <end position="46"/>
    </location>
</feature>
<sequence length="194" mass="19296">MNKLMLMGGAAMLALSGAAFAQSTGAEPAPDTAAAPPPAETAPPPADTTAPADMTAAAPAAPDAAAPAPPVAQSTMPAADAASTSPAPATADAASPAPPAQQTATADAAARVNAEWAKYDEGNKGKLTPLEFGNWIMAAKGQDMTAQVEKTKAGKKADLPAVKVLNETASDFAKADTDKDRMISPNELAIFLSA</sequence>
<dbReference type="SUPFAM" id="SSF47473">
    <property type="entry name" value="EF-hand"/>
    <property type="match status" value="1"/>
</dbReference>
<feature type="compositionally biased region" description="Low complexity" evidence="1">
    <location>
        <begin position="21"/>
        <end position="34"/>
    </location>
</feature>
<reference evidence="3" key="1">
    <citation type="submission" date="2020-07" db="EMBL/GenBank/DDBJ databases">
        <authorList>
            <person name="Camacho E."/>
        </authorList>
    </citation>
    <scope>NUCLEOTIDE SEQUENCE</scope>
    <source>
        <strain evidence="3">MPO218</strain>
    </source>
</reference>
<name>A0A975D6L1_9SPHN</name>
<dbReference type="RefSeq" id="WP_208633950.1">
    <property type="nucleotide sequence ID" value="NZ_CP059319.1"/>
</dbReference>